<keyword evidence="1" id="KW-1133">Transmembrane helix</keyword>
<keyword evidence="1" id="KW-0812">Transmembrane</keyword>
<sequence length="200" mass="21129">MGKTKRTAFEISILGLLSALILLQVYIPIVIPGGLQIVTVHITVALGAIILGTRDGAILGLVWGLLSLFRAYTSPASPLTILLFTNPAIAIIPRVLVGIAAGLLFNVFYQKTKLKKAVSLSITGVGSALVNTLFVLLLTVIFFQHDPNALFGAARGGGSNTNLLIFLLTVFGINSIIEAVTAGVLVPLIGTPLLRFKKEK</sequence>
<comment type="caution">
    <text evidence="2">The sequence shown here is derived from an EMBL/GenBank/DDBJ whole genome shotgun (WGS) entry which is preliminary data.</text>
</comment>
<dbReference type="InterPro" id="IPR024529">
    <property type="entry name" value="ECF_trnsprt_substrate-spec"/>
</dbReference>
<dbReference type="Pfam" id="PF12822">
    <property type="entry name" value="ECF_trnsprt"/>
    <property type="match status" value="1"/>
</dbReference>
<accession>A0ABW4JAK9</accession>
<feature type="transmembrane region" description="Helical" evidence="1">
    <location>
        <begin position="33"/>
        <end position="51"/>
    </location>
</feature>
<evidence type="ECO:0000256" key="1">
    <source>
        <dbReference type="SAM" id="Phobius"/>
    </source>
</evidence>
<keyword evidence="1" id="KW-0472">Membrane</keyword>
<name>A0ABW4JAK9_9LACO</name>
<feature type="transmembrane region" description="Helical" evidence="1">
    <location>
        <begin position="117"/>
        <end position="143"/>
    </location>
</feature>
<organism evidence="2 3">
    <name type="scientific">Agrilactobacillus yilanensis</name>
    <dbReference type="NCBI Taxonomy" id="2485997"/>
    <lineage>
        <taxon>Bacteria</taxon>
        <taxon>Bacillati</taxon>
        <taxon>Bacillota</taxon>
        <taxon>Bacilli</taxon>
        <taxon>Lactobacillales</taxon>
        <taxon>Lactobacillaceae</taxon>
        <taxon>Agrilactobacillus</taxon>
    </lineage>
</organism>
<dbReference type="Proteomes" id="UP001597267">
    <property type="component" value="Unassembled WGS sequence"/>
</dbReference>
<keyword evidence="3" id="KW-1185">Reference proteome</keyword>
<proteinExistence type="predicted"/>
<dbReference type="RefSeq" id="WP_125715391.1">
    <property type="nucleotide sequence ID" value="NZ_JBHTOP010000028.1"/>
</dbReference>
<feature type="transmembrane region" description="Helical" evidence="1">
    <location>
        <begin position="56"/>
        <end position="73"/>
    </location>
</feature>
<feature type="transmembrane region" description="Helical" evidence="1">
    <location>
        <begin position="163"/>
        <end position="190"/>
    </location>
</feature>
<feature type="transmembrane region" description="Helical" evidence="1">
    <location>
        <begin position="7"/>
        <end position="27"/>
    </location>
</feature>
<protein>
    <submittedName>
        <fullName evidence="2">ECF transporter S component</fullName>
    </submittedName>
</protein>
<evidence type="ECO:0000313" key="2">
    <source>
        <dbReference type="EMBL" id="MFD1672943.1"/>
    </source>
</evidence>
<evidence type="ECO:0000313" key="3">
    <source>
        <dbReference type="Proteomes" id="UP001597267"/>
    </source>
</evidence>
<reference evidence="3" key="1">
    <citation type="journal article" date="2019" name="Int. J. Syst. Evol. Microbiol.">
        <title>The Global Catalogue of Microorganisms (GCM) 10K type strain sequencing project: providing services to taxonomists for standard genome sequencing and annotation.</title>
        <authorList>
            <consortium name="The Broad Institute Genomics Platform"/>
            <consortium name="The Broad Institute Genome Sequencing Center for Infectious Disease"/>
            <person name="Wu L."/>
            <person name="Ma J."/>
        </authorList>
    </citation>
    <scope>NUCLEOTIDE SEQUENCE [LARGE SCALE GENOMIC DNA]</scope>
    <source>
        <strain evidence="3">CCM 8896</strain>
    </source>
</reference>
<feature type="transmembrane region" description="Helical" evidence="1">
    <location>
        <begin position="79"/>
        <end position="105"/>
    </location>
</feature>
<gene>
    <name evidence="2" type="ORF">ACFQ5M_12650</name>
</gene>
<dbReference type="Gene3D" id="1.10.1760.20">
    <property type="match status" value="1"/>
</dbReference>
<dbReference type="EMBL" id="JBHTOP010000028">
    <property type="protein sequence ID" value="MFD1672943.1"/>
    <property type="molecule type" value="Genomic_DNA"/>
</dbReference>